<dbReference type="Gene3D" id="1.10.357.10">
    <property type="entry name" value="Tetracycline Repressor, domain 2"/>
    <property type="match status" value="1"/>
</dbReference>
<accession>A0A975FXH9</accession>
<name>A0A975FXH9_9CAUL</name>
<dbReference type="GO" id="GO:0008289">
    <property type="term" value="F:lipid binding"/>
    <property type="evidence" value="ECO:0007669"/>
    <property type="project" value="InterPro"/>
</dbReference>
<dbReference type="Proteomes" id="UP000676409">
    <property type="component" value="Chromosome"/>
</dbReference>
<protein>
    <submittedName>
        <fullName evidence="2">COQ9 family protein</fullName>
    </submittedName>
</protein>
<gene>
    <name evidence="2" type="ORF">KCG34_18555</name>
</gene>
<evidence type="ECO:0000313" key="3">
    <source>
        <dbReference type="Proteomes" id="UP000676409"/>
    </source>
</evidence>
<evidence type="ECO:0000259" key="1">
    <source>
        <dbReference type="Pfam" id="PF08511"/>
    </source>
</evidence>
<organism evidence="2 3">
    <name type="scientific">Phenylobacterium montanum</name>
    <dbReference type="NCBI Taxonomy" id="2823693"/>
    <lineage>
        <taxon>Bacteria</taxon>
        <taxon>Pseudomonadati</taxon>
        <taxon>Pseudomonadota</taxon>
        <taxon>Alphaproteobacteria</taxon>
        <taxon>Caulobacterales</taxon>
        <taxon>Caulobacteraceae</taxon>
        <taxon>Phenylobacterium</taxon>
    </lineage>
</organism>
<sequence length="215" mass="23205">MNQPEADWADLAEQRLLNSALSLAPRLGWGERLIAEAAREAGLSDGEAELLLPNGPRDLAALLSRRHDAAALAALSGVDPKSLKIRQRIQRAVEARLDAAMADEAAVRRCAGFLALPGNAPLGLRLTWDSADIIWRWAGDTATDENHYSKRAILSGILASTLAVRLSSGRPAASAYLSARIENVMAFETWKAGLKPSTLLRDVAETLGRMRYGRA</sequence>
<reference evidence="2" key="1">
    <citation type="submission" date="2021-04" db="EMBL/GenBank/DDBJ databases">
        <title>The complete genome sequence of Caulobacter sp. S6.</title>
        <authorList>
            <person name="Tang Y."/>
            <person name="Ouyang W."/>
            <person name="Liu Q."/>
            <person name="Huang B."/>
            <person name="Guo Z."/>
            <person name="Lei P."/>
        </authorList>
    </citation>
    <scope>NUCLEOTIDE SEQUENCE</scope>
    <source>
        <strain evidence="2">S6</strain>
    </source>
</reference>
<dbReference type="GO" id="GO:0006744">
    <property type="term" value="P:ubiquinone biosynthetic process"/>
    <property type="evidence" value="ECO:0007669"/>
    <property type="project" value="InterPro"/>
</dbReference>
<proteinExistence type="predicted"/>
<dbReference type="RefSeq" id="WP_211937101.1">
    <property type="nucleotide sequence ID" value="NZ_CP073078.1"/>
</dbReference>
<feature type="domain" description="COQ9 C-terminal" evidence="1">
    <location>
        <begin position="121"/>
        <end position="188"/>
    </location>
</feature>
<evidence type="ECO:0000313" key="2">
    <source>
        <dbReference type="EMBL" id="QUD87049.1"/>
    </source>
</evidence>
<dbReference type="InterPro" id="IPR013718">
    <property type="entry name" value="COQ9_C"/>
</dbReference>
<dbReference type="AlphaFoldDB" id="A0A975FXH9"/>
<dbReference type="NCBIfam" id="TIGR02396">
    <property type="entry name" value="diverge_rpsU"/>
    <property type="match status" value="1"/>
</dbReference>
<dbReference type="InterPro" id="IPR012762">
    <property type="entry name" value="Ubiq_biosynth_COQ9"/>
</dbReference>
<keyword evidence="3" id="KW-1185">Reference proteome</keyword>
<dbReference type="KEGG" id="caul:KCG34_18555"/>
<dbReference type="EMBL" id="CP073078">
    <property type="protein sequence ID" value="QUD87049.1"/>
    <property type="molecule type" value="Genomic_DNA"/>
</dbReference>
<dbReference type="Pfam" id="PF08511">
    <property type="entry name" value="COQ9"/>
    <property type="match status" value="1"/>
</dbReference>